<dbReference type="SMART" id="SM00421">
    <property type="entry name" value="HTH_LUXR"/>
    <property type="match status" value="1"/>
</dbReference>
<dbReference type="PANTHER" id="PTHR43214">
    <property type="entry name" value="TWO-COMPONENT RESPONSE REGULATOR"/>
    <property type="match status" value="1"/>
</dbReference>
<keyword evidence="6" id="KW-1185">Reference proteome</keyword>
<reference evidence="5 6" key="1">
    <citation type="submission" date="2021-01" db="EMBL/GenBank/DDBJ databases">
        <title>Whole genome shotgun sequence of Plantactinospora endophytica NBRC 110450.</title>
        <authorList>
            <person name="Komaki H."/>
            <person name="Tamura T."/>
        </authorList>
    </citation>
    <scope>NUCLEOTIDE SEQUENCE [LARGE SCALE GENOMIC DNA]</scope>
    <source>
        <strain evidence="5 6">NBRC 110450</strain>
    </source>
</reference>
<dbReference type="RefSeq" id="WP_239141129.1">
    <property type="nucleotide sequence ID" value="NZ_BONW01000021.1"/>
</dbReference>
<keyword evidence="1 5" id="KW-0238">DNA-binding</keyword>
<dbReference type="Pfam" id="PF00196">
    <property type="entry name" value="GerE"/>
    <property type="match status" value="1"/>
</dbReference>
<evidence type="ECO:0000313" key="5">
    <source>
        <dbReference type="EMBL" id="GIG89826.1"/>
    </source>
</evidence>
<dbReference type="SUPFAM" id="SSF46894">
    <property type="entry name" value="C-terminal effector domain of the bipartite response regulators"/>
    <property type="match status" value="1"/>
</dbReference>
<keyword evidence="2" id="KW-0597">Phosphoprotein</keyword>
<dbReference type="EMBL" id="BONW01000021">
    <property type="protein sequence ID" value="GIG89826.1"/>
    <property type="molecule type" value="Genomic_DNA"/>
</dbReference>
<proteinExistence type="predicted"/>
<dbReference type="PROSITE" id="PS00622">
    <property type="entry name" value="HTH_LUXR_1"/>
    <property type="match status" value="1"/>
</dbReference>
<dbReference type="Proteomes" id="UP000646749">
    <property type="component" value="Unassembled WGS sequence"/>
</dbReference>
<feature type="domain" description="HTH luxR-type" evidence="3">
    <location>
        <begin position="152"/>
        <end position="217"/>
    </location>
</feature>
<dbReference type="GO" id="GO:0003677">
    <property type="term" value="F:DNA binding"/>
    <property type="evidence" value="ECO:0007669"/>
    <property type="project" value="UniProtKB-KW"/>
</dbReference>
<evidence type="ECO:0000259" key="4">
    <source>
        <dbReference type="PROSITE" id="PS50110"/>
    </source>
</evidence>
<evidence type="ECO:0000259" key="3">
    <source>
        <dbReference type="PROSITE" id="PS50043"/>
    </source>
</evidence>
<feature type="modified residue" description="4-aspartylphosphate" evidence="2">
    <location>
        <position position="72"/>
    </location>
</feature>
<dbReference type="Pfam" id="PF00072">
    <property type="entry name" value="Response_reg"/>
    <property type="match status" value="1"/>
</dbReference>
<organism evidence="5 6">
    <name type="scientific">Plantactinospora endophytica</name>
    <dbReference type="NCBI Taxonomy" id="673535"/>
    <lineage>
        <taxon>Bacteria</taxon>
        <taxon>Bacillati</taxon>
        <taxon>Actinomycetota</taxon>
        <taxon>Actinomycetes</taxon>
        <taxon>Micromonosporales</taxon>
        <taxon>Micromonosporaceae</taxon>
        <taxon>Plantactinospora</taxon>
    </lineage>
</organism>
<dbReference type="InterPro" id="IPR011006">
    <property type="entry name" value="CheY-like_superfamily"/>
</dbReference>
<dbReference type="PROSITE" id="PS50110">
    <property type="entry name" value="RESPONSE_REGULATORY"/>
    <property type="match status" value="1"/>
</dbReference>
<dbReference type="SMART" id="SM00448">
    <property type="entry name" value="REC"/>
    <property type="match status" value="1"/>
</dbReference>
<dbReference type="PANTHER" id="PTHR43214:SF42">
    <property type="entry name" value="TRANSCRIPTIONAL REGULATORY PROTEIN DESR"/>
    <property type="match status" value="1"/>
</dbReference>
<dbReference type="InterPro" id="IPR016032">
    <property type="entry name" value="Sig_transdc_resp-reg_C-effctor"/>
</dbReference>
<gene>
    <name evidence="5" type="ORF">Pen02_47620</name>
</gene>
<feature type="domain" description="Response regulatory" evidence="4">
    <location>
        <begin position="21"/>
        <end position="137"/>
    </location>
</feature>
<dbReference type="Gene3D" id="3.40.50.2300">
    <property type="match status" value="1"/>
</dbReference>
<dbReference type="InterPro" id="IPR039420">
    <property type="entry name" value="WalR-like"/>
</dbReference>
<dbReference type="InterPro" id="IPR000792">
    <property type="entry name" value="Tscrpt_reg_LuxR_C"/>
</dbReference>
<name>A0ABQ4E554_9ACTN</name>
<dbReference type="CDD" id="cd06170">
    <property type="entry name" value="LuxR_C_like"/>
    <property type="match status" value="1"/>
</dbReference>
<evidence type="ECO:0000313" key="6">
    <source>
        <dbReference type="Proteomes" id="UP000646749"/>
    </source>
</evidence>
<evidence type="ECO:0000256" key="1">
    <source>
        <dbReference type="ARBA" id="ARBA00023125"/>
    </source>
</evidence>
<dbReference type="SUPFAM" id="SSF52172">
    <property type="entry name" value="CheY-like"/>
    <property type="match status" value="1"/>
</dbReference>
<sequence>MGATDERGGDGRDGSRSETIRVLLADDEELIRVAVAALLDLEPDLEVVAQAADGRATVRAALAHRPDVAVVDLEMPALDGLGVTAELAGVLPSCAVVILTGRGRPAHLRRALTTGARGFLAKGAPGGALADVIRRVHAGARYVDPALAAEALTAPECPLTPRELEVLRLAGTDTPVSAVARRTSLSQGTVRNHLAAVVGKLGVASRAEAYRTAVDHGWL</sequence>
<comment type="caution">
    <text evidence="5">The sequence shown here is derived from an EMBL/GenBank/DDBJ whole genome shotgun (WGS) entry which is preliminary data.</text>
</comment>
<protein>
    <submittedName>
        <fullName evidence="5">DNA-binding response regulator</fullName>
    </submittedName>
</protein>
<dbReference type="PROSITE" id="PS50043">
    <property type="entry name" value="HTH_LUXR_2"/>
    <property type="match status" value="1"/>
</dbReference>
<evidence type="ECO:0000256" key="2">
    <source>
        <dbReference type="PROSITE-ProRule" id="PRU00169"/>
    </source>
</evidence>
<dbReference type="InterPro" id="IPR001789">
    <property type="entry name" value="Sig_transdc_resp-reg_receiver"/>
</dbReference>
<accession>A0ABQ4E554</accession>